<reference evidence="8 9" key="2">
    <citation type="submission" date="2020-03" db="EMBL/GenBank/DDBJ databases">
        <authorList>
            <person name="Ichikawa N."/>
            <person name="Kimura A."/>
            <person name="Kitahashi Y."/>
            <person name="Uohara A."/>
        </authorList>
    </citation>
    <scope>NUCLEOTIDE SEQUENCE [LARGE SCALE GENOMIC DNA]</scope>
    <source>
        <strain evidence="8 9">NBRC 108638</strain>
    </source>
</reference>
<dbReference type="AlphaFoldDB" id="A0A6V8L506"/>
<feature type="transmembrane region" description="Helical" evidence="6">
    <location>
        <begin position="303"/>
        <end position="323"/>
    </location>
</feature>
<protein>
    <recommendedName>
        <fullName evidence="7">Type II secretion system protein GspF domain-containing protein</fullName>
    </recommendedName>
</protein>
<keyword evidence="4 6" id="KW-1133">Transmembrane helix</keyword>
<evidence type="ECO:0000256" key="4">
    <source>
        <dbReference type="ARBA" id="ARBA00022989"/>
    </source>
</evidence>
<evidence type="ECO:0000259" key="7">
    <source>
        <dbReference type="Pfam" id="PF00482"/>
    </source>
</evidence>
<keyword evidence="3 6" id="KW-0812">Transmembrane</keyword>
<keyword evidence="2" id="KW-1003">Cell membrane</keyword>
<dbReference type="Gene3D" id="1.20.81.30">
    <property type="entry name" value="Type II secretion system (T2SS), domain F"/>
    <property type="match status" value="1"/>
</dbReference>
<reference evidence="8 9" key="1">
    <citation type="submission" date="2020-03" db="EMBL/GenBank/DDBJ databases">
        <title>Whole genome shotgun sequence of Phytohabitans rumicis NBRC 108638.</title>
        <authorList>
            <person name="Komaki H."/>
            <person name="Tamura T."/>
        </authorList>
    </citation>
    <scope>NUCLEOTIDE SEQUENCE [LARGE SCALE GENOMIC DNA]</scope>
    <source>
        <strain evidence="8 9">NBRC 108638</strain>
    </source>
</reference>
<dbReference type="RefSeq" id="WP_173077920.1">
    <property type="nucleotide sequence ID" value="NZ_BAABJB010000003.1"/>
</dbReference>
<dbReference type="PANTHER" id="PTHR35007">
    <property type="entry name" value="INTEGRAL MEMBRANE PROTEIN-RELATED"/>
    <property type="match status" value="1"/>
</dbReference>
<organism evidence="8 9">
    <name type="scientific">Phytohabitans rumicis</name>
    <dbReference type="NCBI Taxonomy" id="1076125"/>
    <lineage>
        <taxon>Bacteria</taxon>
        <taxon>Bacillati</taxon>
        <taxon>Actinomycetota</taxon>
        <taxon>Actinomycetes</taxon>
        <taxon>Micromonosporales</taxon>
        <taxon>Micromonosporaceae</taxon>
    </lineage>
</organism>
<name>A0A6V8L506_9ACTN</name>
<dbReference type="Pfam" id="PF00482">
    <property type="entry name" value="T2SSF"/>
    <property type="match status" value="1"/>
</dbReference>
<comment type="subcellular location">
    <subcellularLocation>
        <location evidence="1">Cell membrane</location>
        <topology evidence="1">Multi-pass membrane protein</topology>
    </subcellularLocation>
</comment>
<evidence type="ECO:0000256" key="5">
    <source>
        <dbReference type="ARBA" id="ARBA00023136"/>
    </source>
</evidence>
<accession>A0A6V8L506</accession>
<dbReference type="PANTHER" id="PTHR35007:SF1">
    <property type="entry name" value="PILUS ASSEMBLY PROTEIN"/>
    <property type="match status" value="1"/>
</dbReference>
<proteinExistence type="predicted"/>
<evidence type="ECO:0000313" key="9">
    <source>
        <dbReference type="Proteomes" id="UP000482960"/>
    </source>
</evidence>
<feature type="domain" description="Type II secretion system protein GspF" evidence="7">
    <location>
        <begin position="164"/>
        <end position="289"/>
    </location>
</feature>
<feature type="transmembrane region" description="Helical" evidence="6">
    <location>
        <begin position="12"/>
        <end position="36"/>
    </location>
</feature>
<dbReference type="InterPro" id="IPR042094">
    <property type="entry name" value="T2SS_GspF_sf"/>
</dbReference>
<keyword evidence="5 6" id="KW-0472">Membrane</keyword>
<evidence type="ECO:0000256" key="6">
    <source>
        <dbReference type="SAM" id="Phobius"/>
    </source>
</evidence>
<dbReference type="InterPro" id="IPR018076">
    <property type="entry name" value="T2SS_GspF_dom"/>
</dbReference>
<keyword evidence="9" id="KW-1185">Reference proteome</keyword>
<dbReference type="Proteomes" id="UP000482960">
    <property type="component" value="Unassembled WGS sequence"/>
</dbReference>
<evidence type="ECO:0000256" key="2">
    <source>
        <dbReference type="ARBA" id="ARBA00022475"/>
    </source>
</evidence>
<feature type="transmembrane region" description="Helical" evidence="6">
    <location>
        <begin position="129"/>
        <end position="145"/>
    </location>
</feature>
<dbReference type="EMBL" id="BLPG01000001">
    <property type="protein sequence ID" value="GFJ90630.1"/>
    <property type="molecule type" value="Genomic_DNA"/>
</dbReference>
<gene>
    <name evidence="8" type="ORF">Prum_042720</name>
</gene>
<evidence type="ECO:0000256" key="1">
    <source>
        <dbReference type="ARBA" id="ARBA00004651"/>
    </source>
</evidence>
<sequence length="331" mass="36387">MNGLDDIPPELLYLGVAVVVFIALVTLFLIIFAPLFGGVERRRRLAQIDLYARTARGEAPPPAQAGGALAQGALAVTERVVRRGGWEDRFAAQLDRAGMSWRPQEWVLLRVGIAVGLAVLLAIPLKLVGVALGLIMGWLVTAVYHRRRARRRLEKFASLLPDALRLVIGSLRSGFSLPQALDAMVKEVPEPVATEFSRAMTQVRLGMDLEEALDRLARRVRNRDLAWTVMAIRVQREVGGNLAEVLSTTVATIREREALRGHVRSLSAEGRFSAMVLLALPGIAALVMFAVRRDYISPLWTDPRGVVLLVVCIGLLGLGAFWLSRLVRVEV</sequence>
<feature type="transmembrane region" description="Helical" evidence="6">
    <location>
        <begin position="272"/>
        <end position="291"/>
    </location>
</feature>
<evidence type="ECO:0000256" key="3">
    <source>
        <dbReference type="ARBA" id="ARBA00022692"/>
    </source>
</evidence>
<feature type="transmembrane region" description="Helical" evidence="6">
    <location>
        <begin position="106"/>
        <end position="123"/>
    </location>
</feature>
<dbReference type="GO" id="GO:0005886">
    <property type="term" value="C:plasma membrane"/>
    <property type="evidence" value="ECO:0007669"/>
    <property type="project" value="UniProtKB-SubCell"/>
</dbReference>
<evidence type="ECO:0000313" key="8">
    <source>
        <dbReference type="EMBL" id="GFJ90630.1"/>
    </source>
</evidence>
<comment type="caution">
    <text evidence="8">The sequence shown here is derived from an EMBL/GenBank/DDBJ whole genome shotgun (WGS) entry which is preliminary data.</text>
</comment>